<dbReference type="AlphaFoldDB" id="A0A1Y3BCJ8"/>
<feature type="non-terminal residue" evidence="1">
    <location>
        <position position="257"/>
    </location>
</feature>
<protein>
    <submittedName>
        <fullName evidence="1">Uncharacterized protein</fullName>
    </submittedName>
</protein>
<name>A0A1Y3BCJ8_EURMA</name>
<dbReference type="OrthoDB" id="9992480at2759"/>
<comment type="caution">
    <text evidence="1">The sequence shown here is derived from an EMBL/GenBank/DDBJ whole genome shotgun (WGS) entry which is preliminary data.</text>
</comment>
<dbReference type="EMBL" id="MUJZ01027192">
    <property type="protein sequence ID" value="OTF78602.1"/>
    <property type="molecule type" value="Genomic_DNA"/>
</dbReference>
<evidence type="ECO:0000313" key="2">
    <source>
        <dbReference type="Proteomes" id="UP000194236"/>
    </source>
</evidence>
<accession>A0A1Y3BCJ8</accession>
<gene>
    <name evidence="1" type="ORF">BLA29_007570</name>
</gene>
<organism evidence="1 2">
    <name type="scientific">Euroglyphus maynei</name>
    <name type="common">Mayne's house dust mite</name>
    <dbReference type="NCBI Taxonomy" id="6958"/>
    <lineage>
        <taxon>Eukaryota</taxon>
        <taxon>Metazoa</taxon>
        <taxon>Ecdysozoa</taxon>
        <taxon>Arthropoda</taxon>
        <taxon>Chelicerata</taxon>
        <taxon>Arachnida</taxon>
        <taxon>Acari</taxon>
        <taxon>Acariformes</taxon>
        <taxon>Sarcoptiformes</taxon>
        <taxon>Astigmata</taxon>
        <taxon>Psoroptidia</taxon>
        <taxon>Analgoidea</taxon>
        <taxon>Pyroglyphidae</taxon>
        <taxon>Pyroglyphinae</taxon>
        <taxon>Euroglyphus</taxon>
    </lineage>
</organism>
<keyword evidence="2" id="KW-1185">Reference proteome</keyword>
<reference evidence="1 2" key="1">
    <citation type="submission" date="2017-03" db="EMBL/GenBank/DDBJ databases">
        <title>Genome Survey of Euroglyphus maynei.</title>
        <authorList>
            <person name="Arlian L.G."/>
            <person name="Morgan M.S."/>
            <person name="Rider S.D."/>
        </authorList>
    </citation>
    <scope>NUCLEOTIDE SEQUENCE [LARGE SCALE GENOMIC DNA]</scope>
    <source>
        <strain evidence="1">Arlian Lab</strain>
        <tissue evidence="1">Whole body</tissue>
    </source>
</reference>
<proteinExistence type="predicted"/>
<dbReference type="Proteomes" id="UP000194236">
    <property type="component" value="Unassembled WGS sequence"/>
</dbReference>
<sequence length="257" mass="30717">MSYCAVYLNRIHREKNLPEKPEDPLILEKSIPFDADFTFIDFVPSVLTYSSIAHEVKYHQFSHLIDTANSWIEKNSQWNIVNCETVRLSYRHNVTSMVSRWEQQINPVTPLWSPISRGEFETSLKAFRDFHNNNDNNIMINEKFRRIKYLDFIPKRLNENSFETIDQLLERINVRLKQPDTLFWNIITLESLKIEANSEWFIDPEISLVDESSRHLTILRLFYEEYKVGDFDSTEFEENDDYLYIMIGIEDFKPELI</sequence>
<evidence type="ECO:0000313" key="1">
    <source>
        <dbReference type="EMBL" id="OTF78602.1"/>
    </source>
</evidence>